<dbReference type="GO" id="GO:0005524">
    <property type="term" value="F:ATP binding"/>
    <property type="evidence" value="ECO:0007669"/>
    <property type="project" value="UniProtKB-UniRule"/>
</dbReference>
<dbReference type="Pfam" id="PF09334">
    <property type="entry name" value="tRNA-synt_1g"/>
    <property type="match status" value="1"/>
</dbReference>
<comment type="caution">
    <text evidence="18">The sequence shown here is derived from an EMBL/GenBank/DDBJ whole genome shotgun (WGS) entry which is preliminary data.</text>
</comment>
<evidence type="ECO:0000259" key="17">
    <source>
        <dbReference type="PROSITE" id="PS50886"/>
    </source>
</evidence>
<keyword evidence="6 16" id="KW-0820">tRNA-binding</keyword>
<evidence type="ECO:0000256" key="1">
    <source>
        <dbReference type="ARBA" id="ARBA00003314"/>
    </source>
</evidence>
<dbReference type="NCBIfam" id="TIGR00398">
    <property type="entry name" value="metG"/>
    <property type="match status" value="1"/>
</dbReference>
<accession>A0A7C6ED26</accession>
<comment type="function">
    <text evidence="1 16">Is required not only for elongation of protein synthesis but also for the initiation of all mRNA translation through initiator tRNA(fMet) aminoacylation.</text>
</comment>
<dbReference type="PROSITE" id="PS00178">
    <property type="entry name" value="AA_TRNA_LIGASE_I"/>
    <property type="match status" value="1"/>
</dbReference>
<dbReference type="SUPFAM" id="SSF50249">
    <property type="entry name" value="Nucleic acid-binding proteins"/>
    <property type="match status" value="1"/>
</dbReference>
<feature type="binding site" evidence="16">
    <location>
        <position position="149"/>
    </location>
    <ligand>
        <name>Zn(2+)</name>
        <dbReference type="ChEBI" id="CHEBI:29105"/>
    </ligand>
</feature>
<dbReference type="GO" id="GO:0004825">
    <property type="term" value="F:methionine-tRNA ligase activity"/>
    <property type="evidence" value="ECO:0007669"/>
    <property type="project" value="UniProtKB-UniRule"/>
</dbReference>
<dbReference type="EC" id="6.1.1.10" evidence="16"/>
<evidence type="ECO:0000256" key="16">
    <source>
        <dbReference type="HAMAP-Rule" id="MF_00098"/>
    </source>
</evidence>
<dbReference type="InterPro" id="IPR009080">
    <property type="entry name" value="tRNAsynth_Ia_anticodon-bd"/>
</dbReference>
<evidence type="ECO:0000256" key="2">
    <source>
        <dbReference type="ARBA" id="ARBA00004496"/>
    </source>
</evidence>
<dbReference type="NCBIfam" id="NF001100">
    <property type="entry name" value="PRK00133.1"/>
    <property type="match status" value="1"/>
</dbReference>
<dbReference type="InterPro" id="IPR023458">
    <property type="entry name" value="Met-tRNA_ligase_1"/>
</dbReference>
<feature type="binding site" evidence="16">
    <location>
        <position position="146"/>
    </location>
    <ligand>
        <name>Zn(2+)</name>
        <dbReference type="ChEBI" id="CHEBI:29105"/>
    </ligand>
</feature>
<evidence type="ECO:0000256" key="10">
    <source>
        <dbReference type="ARBA" id="ARBA00022833"/>
    </source>
</evidence>
<keyword evidence="7 16" id="KW-0436">Ligase</keyword>
<dbReference type="FunFam" id="2.20.28.20:FF:000001">
    <property type="entry name" value="Methionine--tRNA ligase"/>
    <property type="match status" value="1"/>
</dbReference>
<keyword evidence="9 16" id="KW-0547">Nucleotide-binding</keyword>
<feature type="domain" description="TRNA-binding" evidence="17">
    <location>
        <begin position="571"/>
        <end position="671"/>
    </location>
</feature>
<protein>
    <recommendedName>
        <fullName evidence="16">Methionine--tRNA ligase</fullName>
        <ecNumber evidence="16">6.1.1.10</ecNumber>
    </recommendedName>
    <alternativeName>
        <fullName evidence="16">Methionyl-tRNA synthetase</fullName>
        <shortName evidence="16">MetRS</shortName>
    </alternativeName>
</protein>
<dbReference type="InterPro" id="IPR012340">
    <property type="entry name" value="NA-bd_OB-fold"/>
</dbReference>
<feature type="binding site" evidence="16">
    <location>
        <position position="162"/>
    </location>
    <ligand>
        <name>Zn(2+)</name>
        <dbReference type="ChEBI" id="CHEBI:29105"/>
    </ligand>
</feature>
<dbReference type="InterPro" id="IPR002547">
    <property type="entry name" value="tRNA-bd_dom"/>
</dbReference>
<reference evidence="18" key="1">
    <citation type="journal article" date="2020" name="mSystems">
        <title>Genome- and Community-Level Interaction Insights into Carbon Utilization and Element Cycling Functions of Hydrothermarchaeota in Hydrothermal Sediment.</title>
        <authorList>
            <person name="Zhou Z."/>
            <person name="Liu Y."/>
            <person name="Xu W."/>
            <person name="Pan J."/>
            <person name="Luo Z.H."/>
            <person name="Li M."/>
        </authorList>
    </citation>
    <scope>NUCLEOTIDE SEQUENCE [LARGE SCALE GENOMIC DNA]</scope>
    <source>
        <strain evidence="18">SpSt-876</strain>
    </source>
</reference>
<dbReference type="PANTHER" id="PTHR45765:SF1">
    <property type="entry name" value="METHIONINE--TRNA LIGASE, CYTOPLASMIC"/>
    <property type="match status" value="1"/>
</dbReference>
<evidence type="ECO:0000256" key="6">
    <source>
        <dbReference type="ARBA" id="ARBA00022555"/>
    </source>
</evidence>
<dbReference type="Gene3D" id="2.40.50.140">
    <property type="entry name" value="Nucleic acid-binding proteins"/>
    <property type="match status" value="1"/>
</dbReference>
<comment type="catalytic activity">
    <reaction evidence="15 16">
        <text>tRNA(Met) + L-methionine + ATP = L-methionyl-tRNA(Met) + AMP + diphosphate</text>
        <dbReference type="Rhea" id="RHEA:13481"/>
        <dbReference type="Rhea" id="RHEA-COMP:9667"/>
        <dbReference type="Rhea" id="RHEA-COMP:9698"/>
        <dbReference type="ChEBI" id="CHEBI:30616"/>
        <dbReference type="ChEBI" id="CHEBI:33019"/>
        <dbReference type="ChEBI" id="CHEBI:57844"/>
        <dbReference type="ChEBI" id="CHEBI:78442"/>
        <dbReference type="ChEBI" id="CHEBI:78530"/>
        <dbReference type="ChEBI" id="CHEBI:456215"/>
        <dbReference type="EC" id="6.1.1.10"/>
    </reaction>
</comment>
<dbReference type="InterPro" id="IPR014758">
    <property type="entry name" value="Met-tRNA_synth"/>
</dbReference>
<dbReference type="Gene3D" id="3.40.50.620">
    <property type="entry name" value="HUPs"/>
    <property type="match status" value="1"/>
</dbReference>
<keyword evidence="13 16" id="KW-0648">Protein biosynthesis</keyword>
<dbReference type="EMBL" id="DTLI01000129">
    <property type="protein sequence ID" value="HHS52180.1"/>
    <property type="molecule type" value="Genomic_DNA"/>
</dbReference>
<dbReference type="CDD" id="cd00814">
    <property type="entry name" value="MetRS_core"/>
    <property type="match status" value="1"/>
</dbReference>
<dbReference type="HAMAP" id="MF_00098">
    <property type="entry name" value="Met_tRNA_synth_type1"/>
    <property type="match status" value="1"/>
</dbReference>
<gene>
    <name evidence="16" type="primary">metG</name>
    <name evidence="18" type="ORF">ENW73_04855</name>
</gene>
<dbReference type="GO" id="GO:0005829">
    <property type="term" value="C:cytosol"/>
    <property type="evidence" value="ECO:0007669"/>
    <property type="project" value="TreeGrafter"/>
</dbReference>
<comment type="cofactor">
    <cofactor evidence="16">
        <name>Zn(2+)</name>
        <dbReference type="ChEBI" id="CHEBI:29105"/>
    </cofactor>
    <text evidence="16">Binds 1 zinc ion per subunit.</text>
</comment>
<keyword evidence="10 16" id="KW-0862">Zinc</keyword>
<evidence type="ECO:0000256" key="5">
    <source>
        <dbReference type="ARBA" id="ARBA00022490"/>
    </source>
</evidence>
<keyword evidence="12 16" id="KW-0694">RNA-binding</keyword>
<dbReference type="Gene3D" id="1.10.730.10">
    <property type="entry name" value="Isoleucyl-tRNA Synthetase, Domain 1"/>
    <property type="match status" value="1"/>
</dbReference>
<keyword evidence="8 16" id="KW-0479">Metal-binding</keyword>
<dbReference type="NCBIfam" id="TIGR00399">
    <property type="entry name" value="metG_C_term"/>
    <property type="match status" value="1"/>
</dbReference>
<dbReference type="Pfam" id="PF01588">
    <property type="entry name" value="tRNA_bind"/>
    <property type="match status" value="1"/>
</dbReference>
<feature type="binding site" evidence="16">
    <location>
        <position position="338"/>
    </location>
    <ligand>
        <name>ATP</name>
        <dbReference type="ChEBI" id="CHEBI:30616"/>
    </ligand>
</feature>
<dbReference type="InterPro" id="IPR004495">
    <property type="entry name" value="Met-tRNA-synth_bsu_C"/>
</dbReference>
<dbReference type="PROSITE" id="PS50886">
    <property type="entry name" value="TRBD"/>
    <property type="match status" value="1"/>
</dbReference>
<sequence>MLKPMKILVTSALPYANGDIHLGHLAGCYLPADIYVRYQRLKKQDIVFICGTDEHGVPITIAAELQKKSPKEIVDKYYQSIKESFFKFGIEFDNFSRTSLPLHHKTAQGFFLRIYEKGYIYPKTIKQFFCPNCRMFLADRYVEGICPHCHKTGARGDQCESCGRWLEPFLLIEPKCKTCGSVPEDRETTHWFFALSRFQDKLETWIREKTHWKDNVKKFCEGWFAQGLEDRAITRDLTWGVPVPLREAEGKVMYVWFDAPIGYISSTKEWADRVGKPELWKEYWLDPKTKLIHFIGKDNIVFHAIVWPAMLMAHGDYLLPAEIPANEFLNLEGRKLSTSENWAVWLPEYLKEFEPDSLRYALACNLPENRDIDFTWYDFWSRHNNELADILGNFVNRVALFIKNNFSGKIPKTTDYRNEDNEVLTTIENTTAILGEMIDKFQIKDAVRAVMNLPALGNRYFDYQAPWRTLKDNPKHCALTINTCAKLISSLEILLSPFIPFTANKIRAMLGLGKRTWDEAKNPELPDRIEKIEVLFPKIEKNRIDAQVAKLGRKIDKIEEKEKKMDITIDDFKKLDLRVCKIIGAEKVAGTDKLVKMDIDLGTERRQIVAGIGQAYPPGSLVGKTIIIVANLTKAKIRGVESHGMLLAAVEGNNIALLTLDKELSPGSPVM</sequence>
<comment type="subunit">
    <text evidence="4 16">Homodimer.</text>
</comment>
<dbReference type="SUPFAM" id="SSF57770">
    <property type="entry name" value="Methionyl-tRNA synthetase (MetRS), Zn-domain"/>
    <property type="match status" value="1"/>
</dbReference>
<name>A0A7C6ED26_UNCW3</name>
<evidence type="ECO:0000256" key="14">
    <source>
        <dbReference type="ARBA" id="ARBA00023146"/>
    </source>
</evidence>
<feature type="short sequence motif" description="'KMSKS' region" evidence="16">
    <location>
        <begin position="335"/>
        <end position="339"/>
    </location>
</feature>
<dbReference type="InterPro" id="IPR015413">
    <property type="entry name" value="Methionyl/Leucyl_tRNA_Synth"/>
</dbReference>
<evidence type="ECO:0000256" key="15">
    <source>
        <dbReference type="ARBA" id="ARBA00047364"/>
    </source>
</evidence>
<dbReference type="InterPro" id="IPR033911">
    <property type="entry name" value="MetRS_core"/>
</dbReference>
<evidence type="ECO:0000256" key="13">
    <source>
        <dbReference type="ARBA" id="ARBA00022917"/>
    </source>
</evidence>
<dbReference type="GO" id="GO:0000049">
    <property type="term" value="F:tRNA binding"/>
    <property type="evidence" value="ECO:0007669"/>
    <property type="project" value="UniProtKB-UniRule"/>
</dbReference>
<dbReference type="PANTHER" id="PTHR45765">
    <property type="entry name" value="METHIONINE--TRNA LIGASE"/>
    <property type="match status" value="1"/>
</dbReference>
<organism evidence="18">
    <name type="scientific">candidate division WOR-3 bacterium</name>
    <dbReference type="NCBI Taxonomy" id="2052148"/>
    <lineage>
        <taxon>Bacteria</taxon>
        <taxon>Bacteria division WOR-3</taxon>
    </lineage>
</organism>
<dbReference type="SUPFAM" id="SSF52374">
    <property type="entry name" value="Nucleotidylyl transferase"/>
    <property type="match status" value="1"/>
</dbReference>
<dbReference type="PRINTS" id="PR01041">
    <property type="entry name" value="TRNASYNTHMET"/>
</dbReference>
<dbReference type="CDD" id="cd02800">
    <property type="entry name" value="tRNA_bind_EcMetRS_like"/>
    <property type="match status" value="1"/>
</dbReference>
<dbReference type="CDD" id="cd07957">
    <property type="entry name" value="Anticodon_Ia_Met"/>
    <property type="match status" value="1"/>
</dbReference>
<keyword evidence="14 16" id="KW-0030">Aminoacyl-tRNA synthetase</keyword>
<proteinExistence type="inferred from homology"/>
<keyword evidence="11 16" id="KW-0067">ATP-binding</keyword>
<comment type="similarity">
    <text evidence="3 16">Belongs to the class-I aminoacyl-tRNA synthetase family. MetG type 1 subfamily.</text>
</comment>
<dbReference type="SUPFAM" id="SSF47323">
    <property type="entry name" value="Anticodon-binding domain of a subclass of class I aminoacyl-tRNA synthetases"/>
    <property type="match status" value="1"/>
</dbReference>
<dbReference type="InterPro" id="IPR014729">
    <property type="entry name" value="Rossmann-like_a/b/a_fold"/>
</dbReference>
<feature type="short sequence motif" description="'HIGH' region" evidence="16">
    <location>
        <begin position="14"/>
        <end position="24"/>
    </location>
</feature>
<dbReference type="Gene3D" id="2.20.28.20">
    <property type="entry name" value="Methionyl-tRNA synthetase, Zn-domain"/>
    <property type="match status" value="1"/>
</dbReference>
<evidence type="ECO:0000256" key="8">
    <source>
        <dbReference type="ARBA" id="ARBA00022723"/>
    </source>
</evidence>
<dbReference type="InterPro" id="IPR001412">
    <property type="entry name" value="aa-tRNA-synth_I_CS"/>
</dbReference>
<dbReference type="InterPro" id="IPR029038">
    <property type="entry name" value="MetRS_Zn"/>
</dbReference>
<dbReference type="GO" id="GO:0046872">
    <property type="term" value="F:metal ion binding"/>
    <property type="evidence" value="ECO:0007669"/>
    <property type="project" value="UniProtKB-KW"/>
</dbReference>
<keyword evidence="5 16" id="KW-0963">Cytoplasm</keyword>
<dbReference type="AlphaFoldDB" id="A0A7C6ED26"/>
<dbReference type="Pfam" id="PF19303">
    <property type="entry name" value="Anticodon_3"/>
    <property type="match status" value="1"/>
</dbReference>
<evidence type="ECO:0000256" key="12">
    <source>
        <dbReference type="ARBA" id="ARBA00022884"/>
    </source>
</evidence>
<evidence type="ECO:0000313" key="18">
    <source>
        <dbReference type="EMBL" id="HHS52180.1"/>
    </source>
</evidence>
<dbReference type="InterPro" id="IPR041872">
    <property type="entry name" value="Anticodon_Met"/>
</dbReference>
<evidence type="ECO:0000256" key="9">
    <source>
        <dbReference type="ARBA" id="ARBA00022741"/>
    </source>
</evidence>
<dbReference type="FunFam" id="2.40.50.140:FF:000042">
    <property type="entry name" value="Methionine--tRNA ligase"/>
    <property type="match status" value="1"/>
</dbReference>
<evidence type="ECO:0000256" key="3">
    <source>
        <dbReference type="ARBA" id="ARBA00008258"/>
    </source>
</evidence>
<comment type="subcellular location">
    <subcellularLocation>
        <location evidence="2 16">Cytoplasm</location>
    </subcellularLocation>
</comment>
<evidence type="ECO:0000256" key="4">
    <source>
        <dbReference type="ARBA" id="ARBA00011738"/>
    </source>
</evidence>
<evidence type="ECO:0000256" key="7">
    <source>
        <dbReference type="ARBA" id="ARBA00022598"/>
    </source>
</evidence>
<dbReference type="GO" id="GO:0006431">
    <property type="term" value="P:methionyl-tRNA aminoacylation"/>
    <property type="evidence" value="ECO:0007669"/>
    <property type="project" value="UniProtKB-UniRule"/>
</dbReference>
<evidence type="ECO:0000256" key="11">
    <source>
        <dbReference type="ARBA" id="ARBA00022840"/>
    </source>
</evidence>
<feature type="binding site" evidence="16">
    <location>
        <position position="159"/>
    </location>
    <ligand>
        <name>Zn(2+)</name>
        <dbReference type="ChEBI" id="CHEBI:29105"/>
    </ligand>
</feature>